<dbReference type="EC" id="2.5.1.3" evidence="9"/>
<name>A0A098EKN1_9BACL</name>
<comment type="catalytic activity">
    <reaction evidence="6 9 10">
        <text>4-methyl-5-(2-phosphooxyethyl)-thiazole + 4-amino-2-methyl-5-(diphosphooxymethyl)pyrimidine + H(+) = thiamine phosphate + diphosphate</text>
        <dbReference type="Rhea" id="RHEA:22328"/>
        <dbReference type="ChEBI" id="CHEBI:15378"/>
        <dbReference type="ChEBI" id="CHEBI:33019"/>
        <dbReference type="ChEBI" id="CHEBI:37575"/>
        <dbReference type="ChEBI" id="CHEBI:57841"/>
        <dbReference type="ChEBI" id="CHEBI:58296"/>
        <dbReference type="EC" id="2.5.1.3"/>
    </reaction>
</comment>
<gene>
    <name evidence="9 13" type="primary">thiE</name>
    <name evidence="13" type="ORF">BN1080_00504</name>
</gene>
<dbReference type="GO" id="GO:0009228">
    <property type="term" value="P:thiamine biosynthetic process"/>
    <property type="evidence" value="ECO:0007669"/>
    <property type="project" value="UniProtKB-KW"/>
</dbReference>
<dbReference type="RefSeq" id="WP_234398915.1">
    <property type="nucleotide sequence ID" value="NZ_CCXS01000001.1"/>
</dbReference>
<comment type="similarity">
    <text evidence="9 10">Belongs to the thiamine-phosphate synthase family.</text>
</comment>
<comment type="catalytic activity">
    <reaction evidence="7 9 10">
        <text>2-(2-carboxy-4-methylthiazol-5-yl)ethyl phosphate + 4-amino-2-methyl-5-(diphosphooxymethyl)pyrimidine + 2 H(+) = thiamine phosphate + CO2 + diphosphate</text>
        <dbReference type="Rhea" id="RHEA:47848"/>
        <dbReference type="ChEBI" id="CHEBI:15378"/>
        <dbReference type="ChEBI" id="CHEBI:16526"/>
        <dbReference type="ChEBI" id="CHEBI:33019"/>
        <dbReference type="ChEBI" id="CHEBI:37575"/>
        <dbReference type="ChEBI" id="CHEBI:57841"/>
        <dbReference type="ChEBI" id="CHEBI:62890"/>
        <dbReference type="EC" id="2.5.1.3"/>
    </reaction>
</comment>
<dbReference type="FunFam" id="3.20.20.70:FF:000096">
    <property type="entry name" value="Thiamine-phosphate synthase"/>
    <property type="match status" value="1"/>
</dbReference>
<reference evidence="13 14" key="1">
    <citation type="submission" date="2014-09" db="EMBL/GenBank/DDBJ databases">
        <authorList>
            <person name="Urmite Genomes Urmite Genomes"/>
        </authorList>
    </citation>
    <scope>NUCLEOTIDE SEQUENCE [LARGE SCALE GENOMIC DNA]</scope>
    <source>
        <strain evidence="13 14">ES2</strain>
    </source>
</reference>
<dbReference type="STRING" id="1499687.BN1080_00504"/>
<keyword evidence="2 9" id="KW-0808">Transferase</keyword>
<dbReference type="PANTHER" id="PTHR20857">
    <property type="entry name" value="THIAMINE-PHOSPHATE PYROPHOSPHORYLASE"/>
    <property type="match status" value="1"/>
</dbReference>
<evidence type="ECO:0000256" key="3">
    <source>
        <dbReference type="ARBA" id="ARBA00022723"/>
    </source>
</evidence>
<dbReference type="InterPro" id="IPR034291">
    <property type="entry name" value="TMP_synthase"/>
</dbReference>
<feature type="binding site" evidence="9">
    <location>
        <begin position="140"/>
        <end position="142"/>
    </location>
    <ligand>
        <name>2-[(2R,5Z)-2-carboxy-4-methylthiazol-5(2H)-ylidene]ethyl phosphate</name>
        <dbReference type="ChEBI" id="CHEBI:62899"/>
    </ligand>
</feature>
<organism evidence="13 14">
    <name type="scientific">Planococcus massiliensis</name>
    <dbReference type="NCBI Taxonomy" id="1499687"/>
    <lineage>
        <taxon>Bacteria</taxon>
        <taxon>Bacillati</taxon>
        <taxon>Bacillota</taxon>
        <taxon>Bacilli</taxon>
        <taxon>Bacillales</taxon>
        <taxon>Caryophanaceae</taxon>
        <taxon>Planococcus</taxon>
    </lineage>
</organism>
<dbReference type="GO" id="GO:0000287">
    <property type="term" value="F:magnesium ion binding"/>
    <property type="evidence" value="ECO:0007669"/>
    <property type="project" value="UniProtKB-UniRule"/>
</dbReference>
<dbReference type="GO" id="GO:0004789">
    <property type="term" value="F:thiamine-phosphate diphosphorylase activity"/>
    <property type="evidence" value="ECO:0007669"/>
    <property type="project" value="UniProtKB-UniRule"/>
</dbReference>
<dbReference type="InterPro" id="IPR013785">
    <property type="entry name" value="Aldolase_TIM"/>
</dbReference>
<dbReference type="EMBL" id="CCXS01000001">
    <property type="protein sequence ID" value="CEG21591.1"/>
    <property type="molecule type" value="Genomic_DNA"/>
</dbReference>
<protein>
    <recommendedName>
        <fullName evidence="9">Thiamine-phosphate synthase</fullName>
        <shortName evidence="9">TP synthase</shortName>
        <shortName evidence="9">TPS</shortName>
        <ecNumber evidence="9">2.5.1.3</ecNumber>
    </recommendedName>
    <alternativeName>
        <fullName evidence="9">Thiamine-phosphate pyrophosphorylase</fullName>
        <shortName evidence="9">TMP pyrophosphorylase</shortName>
        <shortName evidence="9">TMP-PPase</shortName>
    </alternativeName>
</protein>
<evidence type="ECO:0000256" key="5">
    <source>
        <dbReference type="ARBA" id="ARBA00022977"/>
    </source>
</evidence>
<keyword evidence="5 9" id="KW-0784">Thiamine biosynthesis</keyword>
<dbReference type="Pfam" id="PF02581">
    <property type="entry name" value="TMP-TENI"/>
    <property type="match status" value="1"/>
</dbReference>
<dbReference type="InterPro" id="IPR036206">
    <property type="entry name" value="ThiamineP_synth_sf"/>
</dbReference>
<feature type="binding site" evidence="9">
    <location>
        <position position="143"/>
    </location>
    <ligand>
        <name>4-amino-2-methyl-5-(diphosphooxymethyl)pyrimidine</name>
        <dbReference type="ChEBI" id="CHEBI:57841"/>
    </ligand>
</feature>
<dbReference type="GO" id="GO:0005737">
    <property type="term" value="C:cytoplasm"/>
    <property type="evidence" value="ECO:0007669"/>
    <property type="project" value="TreeGrafter"/>
</dbReference>
<evidence type="ECO:0000256" key="4">
    <source>
        <dbReference type="ARBA" id="ARBA00022842"/>
    </source>
</evidence>
<dbReference type="InterPro" id="IPR022998">
    <property type="entry name" value="ThiamineP_synth_TenI"/>
</dbReference>
<dbReference type="NCBIfam" id="TIGR00693">
    <property type="entry name" value="thiE"/>
    <property type="match status" value="1"/>
</dbReference>
<evidence type="ECO:0000256" key="11">
    <source>
        <dbReference type="RuleBase" id="RU004253"/>
    </source>
</evidence>
<dbReference type="CDD" id="cd00564">
    <property type="entry name" value="TMP_TenI"/>
    <property type="match status" value="1"/>
</dbReference>
<keyword evidence="3 9" id="KW-0479">Metal-binding</keyword>
<comment type="pathway">
    <text evidence="1 9 11">Cofactor biosynthesis; thiamine diphosphate biosynthesis; thiamine phosphate from 4-amino-2-methyl-5-diphosphomethylpyrimidine and 4-methyl-5-(2-phosphoethyl)-thiazole: step 1/1.</text>
</comment>
<feature type="binding site" evidence="9">
    <location>
        <position position="95"/>
    </location>
    <ligand>
        <name>Mg(2+)</name>
        <dbReference type="ChEBI" id="CHEBI:18420"/>
    </ligand>
</feature>
<dbReference type="PANTHER" id="PTHR20857:SF15">
    <property type="entry name" value="THIAMINE-PHOSPHATE SYNTHASE"/>
    <property type="match status" value="1"/>
</dbReference>
<comment type="function">
    <text evidence="9">Condenses 4-methyl-5-(beta-hydroxyethyl)thiazole monophosphate (THZ-P) and 2-methyl-4-amino-5-hydroxymethyl pyrimidine pyrophosphate (HMP-PP) to form thiamine monophosphate (TMP).</text>
</comment>
<evidence type="ECO:0000256" key="9">
    <source>
        <dbReference type="HAMAP-Rule" id="MF_00097"/>
    </source>
</evidence>
<feature type="binding site" evidence="9">
    <location>
        <position position="172"/>
    </location>
    <ligand>
        <name>2-[(2R,5Z)-2-carboxy-4-methylthiazol-5(2H)-ylidene]ethyl phosphate</name>
        <dbReference type="ChEBI" id="CHEBI:62899"/>
    </ligand>
</feature>
<dbReference type="UniPathway" id="UPA00060">
    <property type="reaction ID" value="UER00141"/>
</dbReference>
<dbReference type="Proteomes" id="UP000043699">
    <property type="component" value="Unassembled WGS sequence"/>
</dbReference>
<accession>A0A098EKN1</accession>
<keyword evidence="4 9" id="KW-0460">Magnesium</keyword>
<proteinExistence type="inferred from homology"/>
<evidence type="ECO:0000313" key="14">
    <source>
        <dbReference type="Proteomes" id="UP000043699"/>
    </source>
</evidence>
<dbReference type="Gene3D" id="3.20.20.70">
    <property type="entry name" value="Aldolase class I"/>
    <property type="match status" value="1"/>
</dbReference>
<evidence type="ECO:0000256" key="2">
    <source>
        <dbReference type="ARBA" id="ARBA00022679"/>
    </source>
</evidence>
<dbReference type="SUPFAM" id="SSF51391">
    <property type="entry name" value="Thiamin phosphate synthase"/>
    <property type="match status" value="1"/>
</dbReference>
<dbReference type="AlphaFoldDB" id="A0A098EKN1"/>
<feature type="binding site" evidence="9">
    <location>
        <position position="114"/>
    </location>
    <ligand>
        <name>4-amino-2-methyl-5-(diphosphooxymethyl)pyrimidine</name>
        <dbReference type="ChEBI" id="CHEBI:57841"/>
    </ligand>
</feature>
<dbReference type="GO" id="GO:0009229">
    <property type="term" value="P:thiamine diphosphate biosynthetic process"/>
    <property type="evidence" value="ECO:0007669"/>
    <property type="project" value="UniProtKB-UniRule"/>
</dbReference>
<feature type="binding site" evidence="9">
    <location>
        <position position="76"/>
    </location>
    <ligand>
        <name>Mg(2+)</name>
        <dbReference type="ChEBI" id="CHEBI:18420"/>
    </ligand>
</feature>
<comment type="catalytic activity">
    <reaction evidence="8 9 10">
        <text>2-[(2R,5Z)-2-carboxy-4-methylthiazol-5(2H)-ylidene]ethyl phosphate + 4-amino-2-methyl-5-(diphosphooxymethyl)pyrimidine + 2 H(+) = thiamine phosphate + CO2 + diphosphate</text>
        <dbReference type="Rhea" id="RHEA:47844"/>
        <dbReference type="ChEBI" id="CHEBI:15378"/>
        <dbReference type="ChEBI" id="CHEBI:16526"/>
        <dbReference type="ChEBI" id="CHEBI:33019"/>
        <dbReference type="ChEBI" id="CHEBI:37575"/>
        <dbReference type="ChEBI" id="CHEBI:57841"/>
        <dbReference type="ChEBI" id="CHEBI:62899"/>
        <dbReference type="EC" id="2.5.1.3"/>
    </reaction>
</comment>
<evidence type="ECO:0000256" key="6">
    <source>
        <dbReference type="ARBA" id="ARBA00047334"/>
    </source>
</evidence>
<feature type="binding site" evidence="9">
    <location>
        <begin position="40"/>
        <end position="44"/>
    </location>
    <ligand>
        <name>4-amino-2-methyl-5-(diphosphooxymethyl)pyrimidine</name>
        <dbReference type="ChEBI" id="CHEBI:57841"/>
    </ligand>
</feature>
<evidence type="ECO:0000313" key="13">
    <source>
        <dbReference type="EMBL" id="CEG21591.1"/>
    </source>
</evidence>
<sequence length="218" mass="22541">MSKFSRVPAVYFILGTGNAGGKDPLAVLEAALKAGIDYFQLREKGQNALEGAELLKFALDCKELCRRYETPFLINDDLELARAIDADGLHIGQDDAPASMVRKILGAEKLLGVSVHSLAEAKHAVESGADYVGMGPVFQTSTKADAKAPAGVAGIQQVKDAYPKLPIVGIGGIGSENAESVWKAGAAGVAVISAIAHAEDVAAEVTALRASALDGVGK</sequence>
<evidence type="ECO:0000256" key="10">
    <source>
        <dbReference type="RuleBase" id="RU003826"/>
    </source>
</evidence>
<dbReference type="HAMAP" id="MF_00097">
    <property type="entry name" value="TMP_synthase"/>
    <property type="match status" value="1"/>
</dbReference>
<feature type="binding site" evidence="9">
    <location>
        <position position="75"/>
    </location>
    <ligand>
        <name>4-amino-2-methyl-5-(diphosphooxymethyl)pyrimidine</name>
        <dbReference type="ChEBI" id="CHEBI:57841"/>
    </ligand>
</feature>
<evidence type="ECO:0000256" key="8">
    <source>
        <dbReference type="ARBA" id="ARBA00047883"/>
    </source>
</evidence>
<evidence type="ECO:0000256" key="1">
    <source>
        <dbReference type="ARBA" id="ARBA00005165"/>
    </source>
</evidence>
<keyword evidence="14" id="KW-1185">Reference proteome</keyword>
<evidence type="ECO:0000259" key="12">
    <source>
        <dbReference type="Pfam" id="PF02581"/>
    </source>
</evidence>
<feature type="binding site" evidence="9">
    <location>
        <begin position="192"/>
        <end position="193"/>
    </location>
    <ligand>
        <name>2-[(2R,5Z)-2-carboxy-4-methylthiazol-5(2H)-ylidene]ethyl phosphate</name>
        <dbReference type="ChEBI" id="CHEBI:62899"/>
    </ligand>
</feature>
<feature type="domain" description="Thiamine phosphate synthase/TenI" evidence="12">
    <location>
        <begin position="10"/>
        <end position="195"/>
    </location>
</feature>
<comment type="cofactor">
    <cofactor evidence="9">
        <name>Mg(2+)</name>
        <dbReference type="ChEBI" id="CHEBI:18420"/>
    </cofactor>
    <text evidence="9">Binds 1 Mg(2+) ion per subunit.</text>
</comment>
<evidence type="ECO:0000256" key="7">
    <source>
        <dbReference type="ARBA" id="ARBA00047851"/>
    </source>
</evidence>